<evidence type="ECO:0000313" key="7">
    <source>
        <dbReference type="Proteomes" id="UP000289555"/>
    </source>
</evidence>
<dbReference type="SUPFAM" id="SSF47413">
    <property type="entry name" value="lambda repressor-like DNA-binding domains"/>
    <property type="match status" value="1"/>
</dbReference>
<dbReference type="PROSITE" id="PS50943">
    <property type="entry name" value="HTH_CROC1"/>
    <property type="match status" value="1"/>
</dbReference>
<dbReference type="PANTHER" id="PTHR36511:SF4">
    <property type="entry name" value="ANTITOXIN MQSA"/>
    <property type="match status" value="1"/>
</dbReference>
<dbReference type="Gene3D" id="1.10.260.40">
    <property type="entry name" value="lambda repressor-like DNA-binding domains"/>
    <property type="match status" value="1"/>
</dbReference>
<evidence type="ECO:0000256" key="2">
    <source>
        <dbReference type="ARBA" id="ARBA00023125"/>
    </source>
</evidence>
<dbReference type="Pfam" id="PF01381">
    <property type="entry name" value="HTH_3"/>
    <property type="match status" value="1"/>
</dbReference>
<dbReference type="PANTHER" id="PTHR36511">
    <property type="entry name" value="MERR FAMILY BACTERIAL REGULATORY PROTEIN"/>
    <property type="match status" value="1"/>
</dbReference>
<evidence type="ECO:0000256" key="4">
    <source>
        <dbReference type="SAM" id="MobiDB-lite"/>
    </source>
</evidence>
<organism evidence="6 7">
    <name type="scientific">Vreelandella olivaria</name>
    <dbReference type="NCBI Taxonomy" id="390919"/>
    <lineage>
        <taxon>Bacteria</taxon>
        <taxon>Pseudomonadati</taxon>
        <taxon>Pseudomonadota</taxon>
        <taxon>Gammaproteobacteria</taxon>
        <taxon>Oceanospirillales</taxon>
        <taxon>Halomonadaceae</taxon>
        <taxon>Vreelandella</taxon>
    </lineage>
</organism>
<evidence type="ECO:0000259" key="5">
    <source>
        <dbReference type="PROSITE" id="PS50943"/>
    </source>
</evidence>
<evidence type="ECO:0000256" key="1">
    <source>
        <dbReference type="ARBA" id="ARBA00023015"/>
    </source>
</evidence>
<dbReference type="InterPro" id="IPR001387">
    <property type="entry name" value="Cro/C1-type_HTH"/>
</dbReference>
<protein>
    <recommendedName>
        <fullName evidence="5">HTH cro/C1-type domain-containing protein</fullName>
    </recommendedName>
</protein>
<keyword evidence="2" id="KW-0238">DNA-binding</keyword>
<feature type="compositionally biased region" description="Basic and acidic residues" evidence="4">
    <location>
        <begin position="118"/>
        <end position="127"/>
    </location>
</feature>
<reference evidence="7" key="1">
    <citation type="journal article" date="2019" name="Microbiol. Resour. Announc.">
        <title>Complete Genome Sequence of Halomonas olivaria, a Moderately Halophilic Bacterium Isolated from Olive Processing Effluents, Obtained by Nanopore Sequencing.</title>
        <authorList>
            <person name="Nagata S."/>
            <person name="Ii K.M."/>
            <person name="Tsukimi T."/>
            <person name="Miura M.C."/>
            <person name="Galipon J."/>
            <person name="Arakawa K."/>
        </authorList>
    </citation>
    <scope>NUCLEOTIDE SEQUENCE [LARGE SCALE GENOMIC DNA]</scope>
    <source>
        <strain evidence="7">TYRC17</strain>
    </source>
</reference>
<proteinExistence type="predicted"/>
<feature type="region of interest" description="Disordered" evidence="4">
    <location>
        <begin position="115"/>
        <end position="139"/>
    </location>
</feature>
<dbReference type="CDD" id="cd00093">
    <property type="entry name" value="HTH_XRE"/>
    <property type="match status" value="1"/>
</dbReference>
<dbReference type="EMBL" id="AP019416">
    <property type="protein sequence ID" value="BBI51131.1"/>
    <property type="molecule type" value="Genomic_DNA"/>
</dbReference>
<dbReference type="InterPro" id="IPR052359">
    <property type="entry name" value="HTH-type_reg/antitoxin"/>
</dbReference>
<dbReference type="InterPro" id="IPR010982">
    <property type="entry name" value="Lambda_DNA-bd_dom_sf"/>
</dbReference>
<keyword evidence="7" id="KW-1185">Reference proteome</keyword>
<keyword evidence="3" id="KW-0804">Transcription</keyword>
<dbReference type="Proteomes" id="UP000289555">
    <property type="component" value="Chromosome"/>
</dbReference>
<evidence type="ECO:0000256" key="3">
    <source>
        <dbReference type="ARBA" id="ARBA00023163"/>
    </source>
</evidence>
<feature type="domain" description="HTH cro/C1-type" evidence="5">
    <location>
        <begin position="41"/>
        <end position="92"/>
    </location>
</feature>
<gene>
    <name evidence="6" type="ORF">HORIV_35520</name>
</gene>
<accession>A0ABN5WW11</accession>
<dbReference type="SMART" id="SM00530">
    <property type="entry name" value="HTH_XRE"/>
    <property type="match status" value="1"/>
</dbReference>
<evidence type="ECO:0000313" key="6">
    <source>
        <dbReference type="EMBL" id="BBI51131.1"/>
    </source>
</evidence>
<sequence>MRSDDFMTGEELGNTLLASIRQMKQGKAARETQVEVPKAAEIRHRMGLSQGEFAKLLDVSPGTLRGWEQGRRVPTGTARTLLRVAEKHPEALTDLLMRLGNRGMYHAQAEVIQNSQTHSEHIERPVHSMEGLLGSNRMA</sequence>
<keyword evidence="1" id="KW-0805">Transcription regulation</keyword>
<name>A0ABN5WW11_9GAMM</name>